<accession>A0ABQ6A1J7</accession>
<dbReference type="RefSeq" id="WP_027851853.1">
    <property type="nucleotide sequence ID" value="NZ_BSOR01000024.1"/>
</dbReference>
<protein>
    <submittedName>
        <fullName evidence="1">Uncharacterized protein</fullName>
    </submittedName>
</protein>
<proteinExistence type="predicted"/>
<evidence type="ECO:0000313" key="1">
    <source>
        <dbReference type="EMBL" id="GLR63980.1"/>
    </source>
</evidence>
<name>A0ABQ6A1J7_9GAMM</name>
<dbReference type="Proteomes" id="UP001156682">
    <property type="component" value="Unassembled WGS sequence"/>
</dbReference>
<keyword evidence="2" id="KW-1185">Reference proteome</keyword>
<dbReference type="EMBL" id="BSOR01000024">
    <property type="protein sequence ID" value="GLR63980.1"/>
    <property type="molecule type" value="Genomic_DNA"/>
</dbReference>
<gene>
    <name evidence="1" type="ORF">GCM10007878_14180</name>
</gene>
<comment type="caution">
    <text evidence="1">The sequence shown here is derived from an EMBL/GenBank/DDBJ whole genome shotgun (WGS) entry which is preliminary data.</text>
</comment>
<organism evidence="1 2">
    <name type="scientific">Marinospirillum insulare</name>
    <dbReference type="NCBI Taxonomy" id="217169"/>
    <lineage>
        <taxon>Bacteria</taxon>
        <taxon>Pseudomonadati</taxon>
        <taxon>Pseudomonadota</taxon>
        <taxon>Gammaproteobacteria</taxon>
        <taxon>Oceanospirillales</taxon>
        <taxon>Oceanospirillaceae</taxon>
        <taxon>Marinospirillum</taxon>
    </lineage>
</organism>
<evidence type="ECO:0000313" key="2">
    <source>
        <dbReference type="Proteomes" id="UP001156682"/>
    </source>
</evidence>
<reference evidence="2" key="1">
    <citation type="journal article" date="2019" name="Int. J. Syst. Evol. Microbiol.">
        <title>The Global Catalogue of Microorganisms (GCM) 10K type strain sequencing project: providing services to taxonomists for standard genome sequencing and annotation.</title>
        <authorList>
            <consortium name="The Broad Institute Genomics Platform"/>
            <consortium name="The Broad Institute Genome Sequencing Center for Infectious Disease"/>
            <person name="Wu L."/>
            <person name="Ma J."/>
        </authorList>
    </citation>
    <scope>NUCLEOTIDE SEQUENCE [LARGE SCALE GENOMIC DNA]</scope>
    <source>
        <strain evidence="2">NBRC 100033</strain>
    </source>
</reference>
<sequence>MNVNSVNPLQVKSVAAVEQAKLTKSHKANEVNKATSKENKPYTSYDLTNMTGQEVLDLSHQMLLDGDIDGDEWSKFFSLVISAVGIGRLDENGRLVRYTAEETNERITSTKVNVYETAAGFVNGANLMGDQDRAEKYQNFLDKIIGIFQPEYQKPLLDVMA</sequence>